<dbReference type="AlphaFoldDB" id="A0A8T0IIC4"/>
<dbReference type="PROSITE" id="PS00107">
    <property type="entry name" value="PROTEIN_KINASE_ATP"/>
    <property type="match status" value="1"/>
</dbReference>
<dbReference type="GO" id="GO:0005524">
    <property type="term" value="F:ATP binding"/>
    <property type="evidence" value="ECO:0007669"/>
    <property type="project" value="UniProtKB-UniRule"/>
</dbReference>
<dbReference type="SUPFAM" id="SSF56112">
    <property type="entry name" value="Protein kinase-like (PK-like)"/>
    <property type="match status" value="1"/>
</dbReference>
<gene>
    <name evidence="9" type="ORF">KC19_3G083200</name>
</gene>
<evidence type="ECO:0000313" key="9">
    <source>
        <dbReference type="EMBL" id="KAG0582755.1"/>
    </source>
</evidence>
<feature type="binding site" evidence="6">
    <location>
        <position position="358"/>
    </location>
    <ligand>
        <name>ATP</name>
        <dbReference type="ChEBI" id="CHEBI:30616"/>
    </ligand>
</feature>
<keyword evidence="5 6" id="KW-0067">ATP-binding</keyword>
<dbReference type="FunFam" id="1.10.510.10:FF:000423">
    <property type="entry name" value="Putative receptor-like serine/threonine-protein kinase"/>
    <property type="match status" value="1"/>
</dbReference>
<dbReference type="InterPro" id="IPR011009">
    <property type="entry name" value="Kinase-like_dom_sf"/>
</dbReference>
<evidence type="ECO:0000256" key="4">
    <source>
        <dbReference type="ARBA" id="ARBA00022777"/>
    </source>
</evidence>
<dbReference type="InterPro" id="IPR046958">
    <property type="entry name" value="RBK1/2/STUNTED"/>
</dbReference>
<organism evidence="9 10">
    <name type="scientific">Ceratodon purpureus</name>
    <name type="common">Fire moss</name>
    <name type="synonym">Dicranum purpureum</name>
    <dbReference type="NCBI Taxonomy" id="3225"/>
    <lineage>
        <taxon>Eukaryota</taxon>
        <taxon>Viridiplantae</taxon>
        <taxon>Streptophyta</taxon>
        <taxon>Embryophyta</taxon>
        <taxon>Bryophyta</taxon>
        <taxon>Bryophytina</taxon>
        <taxon>Bryopsida</taxon>
        <taxon>Dicranidae</taxon>
        <taxon>Pseudoditrichales</taxon>
        <taxon>Ditrichaceae</taxon>
        <taxon>Ceratodon</taxon>
    </lineage>
</organism>
<sequence>MVMDDENDALARGLSKDGEYEAAIAVKVMAGWVLTGEECEVCVTQLICNRMKQTYCVACAKWKKTSSICAEKNVKNVKKKTGHGTTKLVTEDDDMPLSIKVIKSLPSHLANGGKKATEKDLEAEVRSPRRNVSSESGKPEVTRQRSTLQKIAFCSVPPFVDDESGPINDALWEEDLKNVKNLRKNDSKQDLKGCDAERGSPRAVLEGPESSGWSESSSRKSLLNTSFTGDGEYDYTGLAAPSQKHCMQSIWRSFATKKWQSFPSSYRKKELSISDPVLLSPPGRNGEEGPQTEPSDQECVDDLLSVSCSAKRSWQTFSYDDIALATNNFDPENLVGKGGYAKVFRGVLKNGQLIAVKKHNRGDTAAEKERDFLIELGIVSHVSHTNVAKLIGICIENGLHLVFQFSTLGSLQPLLHSSSSTQVLSWEARMKVAVGVARGLHYLHEKCQRRIIHRDIKASNILLDSDFEPQISDFGLSKWLPDRWTHHSVSPIEGTFGYLAPEYFMHGIVDEKTDVFAYGVLLLELITGRRPIDSEKTNLVIWAKPYLNKGNVKQLADRRLDGAFDADQMQRMVLTAGLCVRPSPPWRPTMSQVVQLLAEDDVDKKSEHLTRLVSKSHDFAYSDGESEEDYGFTDDYESDMQRHRALALEFE</sequence>
<evidence type="ECO:0000313" key="10">
    <source>
        <dbReference type="Proteomes" id="UP000822688"/>
    </source>
</evidence>
<feature type="compositionally biased region" description="Basic and acidic residues" evidence="7">
    <location>
        <begin position="186"/>
        <end position="200"/>
    </location>
</feature>
<evidence type="ECO:0000256" key="2">
    <source>
        <dbReference type="ARBA" id="ARBA00022679"/>
    </source>
</evidence>
<keyword evidence="4" id="KW-0418">Kinase</keyword>
<dbReference type="GO" id="GO:0004674">
    <property type="term" value="F:protein serine/threonine kinase activity"/>
    <property type="evidence" value="ECO:0007669"/>
    <property type="project" value="UniProtKB-KW"/>
</dbReference>
<dbReference type="Pfam" id="PF07714">
    <property type="entry name" value="PK_Tyr_Ser-Thr"/>
    <property type="match status" value="1"/>
</dbReference>
<evidence type="ECO:0000256" key="3">
    <source>
        <dbReference type="ARBA" id="ARBA00022741"/>
    </source>
</evidence>
<protein>
    <recommendedName>
        <fullName evidence="8">Protein kinase domain-containing protein</fullName>
    </recommendedName>
</protein>
<accession>A0A8T0IIC4</accession>
<evidence type="ECO:0000256" key="1">
    <source>
        <dbReference type="ARBA" id="ARBA00022527"/>
    </source>
</evidence>
<dbReference type="FunFam" id="3.30.200.20:FF:000389">
    <property type="entry name" value="Receptor-like cytosolic serine/threonine-protein kinase RBK1"/>
    <property type="match status" value="1"/>
</dbReference>
<dbReference type="PROSITE" id="PS00108">
    <property type="entry name" value="PROTEIN_KINASE_ST"/>
    <property type="match status" value="1"/>
</dbReference>
<feature type="compositionally biased region" description="Low complexity" evidence="7">
    <location>
        <begin position="210"/>
        <end position="221"/>
    </location>
</feature>
<dbReference type="PROSITE" id="PS50011">
    <property type="entry name" value="PROTEIN_KINASE_DOM"/>
    <property type="match status" value="1"/>
</dbReference>
<dbReference type="CDD" id="cd14066">
    <property type="entry name" value="STKc_IRAK"/>
    <property type="match status" value="1"/>
</dbReference>
<reference evidence="9" key="1">
    <citation type="submission" date="2020-06" db="EMBL/GenBank/DDBJ databases">
        <title>WGS assembly of Ceratodon purpureus strain R40.</title>
        <authorList>
            <person name="Carey S.B."/>
            <person name="Jenkins J."/>
            <person name="Shu S."/>
            <person name="Lovell J.T."/>
            <person name="Sreedasyam A."/>
            <person name="Maumus F."/>
            <person name="Tiley G.P."/>
            <person name="Fernandez-Pozo N."/>
            <person name="Barry K."/>
            <person name="Chen C."/>
            <person name="Wang M."/>
            <person name="Lipzen A."/>
            <person name="Daum C."/>
            <person name="Saski C.A."/>
            <person name="Payton A.C."/>
            <person name="Mcbreen J.C."/>
            <person name="Conrad R.E."/>
            <person name="Kollar L.M."/>
            <person name="Olsson S."/>
            <person name="Huttunen S."/>
            <person name="Landis J.B."/>
            <person name="Wickett N.J."/>
            <person name="Johnson M.G."/>
            <person name="Rensing S.A."/>
            <person name="Grimwood J."/>
            <person name="Schmutz J."/>
            <person name="Mcdaniel S.F."/>
        </authorList>
    </citation>
    <scope>NUCLEOTIDE SEQUENCE</scope>
    <source>
        <strain evidence="9">R40</strain>
    </source>
</reference>
<dbReference type="Pfam" id="PF06677">
    <property type="entry name" value="Auto_anti-p27"/>
    <property type="match status" value="1"/>
</dbReference>
<feature type="region of interest" description="Disordered" evidence="7">
    <location>
        <begin position="273"/>
        <end position="297"/>
    </location>
</feature>
<dbReference type="PANTHER" id="PTHR47987:SF13">
    <property type="entry name" value="RECEPTOR-LIKE CYTOSOLIC SERINE_THREONINE-PROTEIN KINASE RBK2"/>
    <property type="match status" value="1"/>
</dbReference>
<dbReference type="Gene3D" id="1.10.510.10">
    <property type="entry name" value="Transferase(Phosphotransferase) domain 1"/>
    <property type="match status" value="1"/>
</dbReference>
<dbReference type="InterPro" id="IPR009563">
    <property type="entry name" value="SSSCA1"/>
</dbReference>
<dbReference type="InterPro" id="IPR008271">
    <property type="entry name" value="Ser/Thr_kinase_AS"/>
</dbReference>
<keyword evidence="10" id="KW-1185">Reference proteome</keyword>
<feature type="region of interest" description="Disordered" evidence="7">
    <location>
        <begin position="109"/>
        <end position="143"/>
    </location>
</feature>
<comment type="caution">
    <text evidence="9">The sequence shown here is derived from an EMBL/GenBank/DDBJ whole genome shotgun (WGS) entry which is preliminary data.</text>
</comment>
<proteinExistence type="predicted"/>
<dbReference type="PANTHER" id="PTHR47987">
    <property type="entry name" value="OS08G0249100 PROTEIN"/>
    <property type="match status" value="1"/>
</dbReference>
<name>A0A8T0IIC4_CERPU</name>
<dbReference type="Gene3D" id="3.30.200.20">
    <property type="entry name" value="Phosphorylase Kinase, domain 1"/>
    <property type="match status" value="1"/>
</dbReference>
<dbReference type="Proteomes" id="UP000822688">
    <property type="component" value="Chromosome 3"/>
</dbReference>
<evidence type="ECO:0000256" key="7">
    <source>
        <dbReference type="SAM" id="MobiDB-lite"/>
    </source>
</evidence>
<evidence type="ECO:0000256" key="6">
    <source>
        <dbReference type="PROSITE-ProRule" id="PRU10141"/>
    </source>
</evidence>
<dbReference type="SMART" id="SM00220">
    <property type="entry name" value="S_TKc"/>
    <property type="match status" value="1"/>
</dbReference>
<keyword evidence="2" id="KW-0808">Transferase</keyword>
<feature type="domain" description="Protein kinase" evidence="8">
    <location>
        <begin position="329"/>
        <end position="620"/>
    </location>
</feature>
<evidence type="ECO:0000259" key="8">
    <source>
        <dbReference type="PROSITE" id="PS50011"/>
    </source>
</evidence>
<dbReference type="InterPro" id="IPR000719">
    <property type="entry name" value="Prot_kinase_dom"/>
</dbReference>
<evidence type="ECO:0000256" key="5">
    <source>
        <dbReference type="ARBA" id="ARBA00022840"/>
    </source>
</evidence>
<feature type="compositionally biased region" description="Basic and acidic residues" evidence="7">
    <location>
        <begin position="115"/>
        <end position="127"/>
    </location>
</feature>
<keyword evidence="3 6" id="KW-0547">Nucleotide-binding</keyword>
<dbReference type="EMBL" id="CM026423">
    <property type="protein sequence ID" value="KAG0582755.1"/>
    <property type="molecule type" value="Genomic_DNA"/>
</dbReference>
<dbReference type="InterPro" id="IPR001245">
    <property type="entry name" value="Ser-Thr/Tyr_kinase_cat_dom"/>
</dbReference>
<feature type="region of interest" description="Disordered" evidence="7">
    <location>
        <begin position="186"/>
        <end position="221"/>
    </location>
</feature>
<dbReference type="InterPro" id="IPR017441">
    <property type="entry name" value="Protein_kinase_ATP_BS"/>
</dbReference>
<keyword evidence="1" id="KW-0723">Serine/threonine-protein kinase</keyword>